<dbReference type="Proteomes" id="UP000830395">
    <property type="component" value="Chromosome 16"/>
</dbReference>
<accession>A0ACC5Z2G5</accession>
<evidence type="ECO:0000313" key="1">
    <source>
        <dbReference type="EMBL" id="MCJ8741476.1"/>
    </source>
</evidence>
<name>A0ACC5Z2G5_9TELE</name>
<evidence type="ECO:0000313" key="2">
    <source>
        <dbReference type="Proteomes" id="UP000830395"/>
    </source>
</evidence>
<gene>
    <name evidence="1" type="ORF">PDJAM_G00071170</name>
</gene>
<keyword evidence="2" id="KW-1185">Reference proteome</keyword>
<comment type="caution">
    <text evidence="1">The sequence shown here is derived from an EMBL/GenBank/DDBJ whole genome shotgun (WGS) entry which is preliminary data.</text>
</comment>
<reference evidence="1" key="1">
    <citation type="submission" date="2020-02" db="EMBL/GenBank/DDBJ databases">
        <title>Genome sequencing of the panga catfish, Pangasius djambal.</title>
        <authorList>
            <person name="Wen M."/>
            <person name="Zahm M."/>
            <person name="Roques C."/>
            <person name="Cabau C."/>
            <person name="Klopp C."/>
            <person name="Donnadieu C."/>
            <person name="Jouanno E."/>
            <person name="Avarre J.-C."/>
            <person name="Campet M."/>
            <person name="Ha T."/>
            <person name="Dugue R."/>
            <person name="Lampietro C."/>
            <person name="Louis A."/>
            <person name="Herpin A."/>
            <person name="Echchiki A."/>
            <person name="Berthelot C."/>
            <person name="Parey E."/>
            <person name="Roest-Crollius H."/>
            <person name="Braasch I."/>
            <person name="Postlethwait J.H."/>
            <person name="Bobe J."/>
            <person name="Montfort J."/>
            <person name="Bouchez O."/>
            <person name="Begum T."/>
            <person name="Schartl M."/>
            <person name="Gustiano R."/>
            <person name="Guiguen Y."/>
        </authorList>
    </citation>
    <scope>NUCLEOTIDE SEQUENCE</scope>
    <source>
        <strain evidence="1">Pdj_M5554</strain>
    </source>
</reference>
<organism evidence="1 2">
    <name type="scientific">Pangasius djambal</name>
    <dbReference type="NCBI Taxonomy" id="1691987"/>
    <lineage>
        <taxon>Eukaryota</taxon>
        <taxon>Metazoa</taxon>
        <taxon>Chordata</taxon>
        <taxon>Craniata</taxon>
        <taxon>Vertebrata</taxon>
        <taxon>Euteleostomi</taxon>
        <taxon>Actinopterygii</taxon>
        <taxon>Neopterygii</taxon>
        <taxon>Teleostei</taxon>
        <taxon>Ostariophysi</taxon>
        <taxon>Siluriformes</taxon>
        <taxon>Pangasiidae</taxon>
        <taxon>Pangasius</taxon>
    </lineage>
</organism>
<protein>
    <submittedName>
        <fullName evidence="1">Uncharacterized protein</fullName>
    </submittedName>
</protein>
<dbReference type="EMBL" id="CM040990">
    <property type="protein sequence ID" value="MCJ8741476.1"/>
    <property type="molecule type" value="Genomic_DNA"/>
</dbReference>
<sequence length="347" mass="38984">MGTFDVAALVDEVSRRGEGKMQLTLSSPLLSALNRQLQFITYTNTIFHPNTADIVQFGTDGFQAAFTIKIRHEVTPKLYDPGPTGPKGEYNISTLVTIATKTFLRYDKLKDLIDSIRQFYPTVTIVIADDSEHPKPVTGPYIEHYIMPFKKGWFAGRNLAVSQVTTKYVLWVDDDFIFTSKTRLEKMVDVLERTSLDLVGGAVREVTGYTATYRNIISSEKGGEDGDCLHIRRGFYHTLEGFPNCVVTDAVVNFFMAHTGKVQQVGFDPLLARAAHLEFFIDGLGDLHIGSCDDVIVNHASKIKGMLPWGQSETDKSYSKLRYIDYSNNLNGLYYFKNHFKCLTSNA</sequence>
<proteinExistence type="predicted"/>